<dbReference type="EC" id="4.3.3.7" evidence="6"/>
<reference evidence="23" key="3">
    <citation type="submission" date="2025-09" db="UniProtKB">
        <authorList>
            <consortium name="Ensembl"/>
        </authorList>
    </citation>
    <scope>IDENTIFICATION</scope>
</reference>
<evidence type="ECO:0000256" key="16">
    <source>
        <dbReference type="ARBA" id="ARBA00032879"/>
    </source>
</evidence>
<reference evidence="24" key="1">
    <citation type="submission" date="2018-06" db="EMBL/GenBank/DDBJ databases">
        <title>Genome assembly of Danube salmon.</title>
        <authorList>
            <person name="Macqueen D.J."/>
            <person name="Gundappa M.K."/>
        </authorList>
    </citation>
    <scope>NUCLEOTIDE SEQUENCE [LARGE SCALE GENOMIC DNA]</scope>
</reference>
<evidence type="ECO:0000256" key="10">
    <source>
        <dbReference type="ARBA" id="ARBA00022605"/>
    </source>
</evidence>
<keyword evidence="14" id="KW-0704">Schiff base</keyword>
<feature type="active site" description="Schiff-base intermediate with substrate" evidence="21">
    <location>
        <position position="179"/>
    </location>
</feature>
<dbReference type="InterPro" id="IPR005263">
    <property type="entry name" value="DapA"/>
</dbReference>
<dbReference type="GO" id="GO:0008700">
    <property type="term" value="F:(R,S)-4-hydroxy-2-oxoglutarate aldolase activity"/>
    <property type="evidence" value="ECO:0007669"/>
    <property type="project" value="UniProtKB-EC"/>
</dbReference>
<evidence type="ECO:0000256" key="9">
    <source>
        <dbReference type="ARBA" id="ARBA00022490"/>
    </source>
</evidence>
<dbReference type="STRING" id="62062.ENSHHUP00000019440"/>
<dbReference type="Gene3D" id="3.20.20.70">
    <property type="entry name" value="Aldolase class I"/>
    <property type="match status" value="1"/>
</dbReference>
<evidence type="ECO:0000256" key="12">
    <source>
        <dbReference type="ARBA" id="ARBA00023154"/>
    </source>
</evidence>
<keyword evidence="11" id="KW-0220">Diaminopimelate biosynthesis</keyword>
<organism evidence="23 24">
    <name type="scientific">Hucho hucho</name>
    <name type="common">huchen</name>
    <dbReference type="NCBI Taxonomy" id="62062"/>
    <lineage>
        <taxon>Eukaryota</taxon>
        <taxon>Metazoa</taxon>
        <taxon>Chordata</taxon>
        <taxon>Craniata</taxon>
        <taxon>Vertebrata</taxon>
        <taxon>Euteleostomi</taxon>
        <taxon>Actinopterygii</taxon>
        <taxon>Neopterygii</taxon>
        <taxon>Teleostei</taxon>
        <taxon>Protacanthopterygii</taxon>
        <taxon>Salmoniformes</taxon>
        <taxon>Salmonidae</taxon>
        <taxon>Salmoninae</taxon>
        <taxon>Hucho</taxon>
    </lineage>
</organism>
<comment type="catalytic activity">
    <reaction evidence="17">
        <text>(4R)-4-hydroxy-2-oxoglutarate = glyoxylate + pyruvate</text>
        <dbReference type="Rhea" id="RHEA:30687"/>
        <dbReference type="ChEBI" id="CHEBI:15361"/>
        <dbReference type="ChEBI" id="CHEBI:36655"/>
        <dbReference type="ChEBI" id="CHEBI:62213"/>
        <dbReference type="EC" id="4.1.3.16"/>
    </reaction>
</comment>
<sequence>FNCSILIFFFCNRDTFSFYFRTGVALITPFKEDFSIDIDALKRIVNFSIDGGIEYLVVLGTTAENATLSQDEKELVIQTVIEVNAGRLPLVLGVGGNNTVKVVEELKTRDLSSFVAILSVSPYYNKPTQEGIYQHFKAVSEASPIPVILYNVPGRTASNMLPATVIRLANDFENIVAIKEAAGDMVQAMQLLKNKPKDFLVISGDDMIALPIVLAGGAGVISVIGQGFPKEFSEMIRLGLNRKVDEAYKSQYVLSDCIDMIFEQGNPAGIKEVFKILGISENVVRLPLVTVDESLANRLSVFVKNIDKNA</sequence>
<evidence type="ECO:0000256" key="6">
    <source>
        <dbReference type="ARBA" id="ARBA00012086"/>
    </source>
</evidence>
<evidence type="ECO:0000256" key="22">
    <source>
        <dbReference type="PIRSR" id="PIRSR001365-2"/>
    </source>
</evidence>
<evidence type="ECO:0000256" key="7">
    <source>
        <dbReference type="ARBA" id="ARBA00012215"/>
    </source>
</evidence>
<dbReference type="GO" id="GO:0005829">
    <property type="term" value="C:cytosol"/>
    <property type="evidence" value="ECO:0007669"/>
    <property type="project" value="TreeGrafter"/>
</dbReference>
<dbReference type="PANTHER" id="PTHR12128">
    <property type="entry name" value="DIHYDRODIPICOLINATE SYNTHASE"/>
    <property type="match status" value="1"/>
</dbReference>
<evidence type="ECO:0000256" key="2">
    <source>
        <dbReference type="ARBA" id="ARBA00003294"/>
    </source>
</evidence>
<dbReference type="GeneTree" id="ENSGT00530000063604"/>
<comment type="catalytic activity">
    <reaction evidence="19">
        <text>L-aspartate 4-semialdehyde + pyruvate = (2S,4S)-4-hydroxy-2,3,4,5-tetrahydrodipicolinate + H2O + H(+)</text>
        <dbReference type="Rhea" id="RHEA:34171"/>
        <dbReference type="ChEBI" id="CHEBI:15361"/>
        <dbReference type="ChEBI" id="CHEBI:15377"/>
        <dbReference type="ChEBI" id="CHEBI:15378"/>
        <dbReference type="ChEBI" id="CHEBI:67139"/>
        <dbReference type="ChEBI" id="CHEBI:537519"/>
        <dbReference type="EC" id="4.3.3.7"/>
    </reaction>
</comment>
<evidence type="ECO:0000256" key="18">
    <source>
        <dbReference type="ARBA" id="ARBA00033613"/>
    </source>
</evidence>
<comment type="function">
    <text evidence="2">Catalyzes the condensation of (S)-aspartate-beta-semialdehyde [(S)-ASA] and pyruvate to 4-hydroxy-tetrahydrodipicolinate (HTPA).</text>
</comment>
<evidence type="ECO:0000256" key="13">
    <source>
        <dbReference type="ARBA" id="ARBA00023239"/>
    </source>
</evidence>
<keyword evidence="12" id="KW-0457">Lysine biosynthesis</keyword>
<evidence type="ECO:0000256" key="15">
    <source>
        <dbReference type="ARBA" id="ARBA00030874"/>
    </source>
</evidence>
<evidence type="ECO:0000256" key="5">
    <source>
        <dbReference type="ARBA" id="ARBA00011881"/>
    </source>
</evidence>
<comment type="subunit">
    <text evidence="5">Homotetramer.</text>
</comment>
<dbReference type="InterPro" id="IPR013785">
    <property type="entry name" value="Aldolase_TIM"/>
</dbReference>
<feature type="active site" description="Proton donor/acceptor" evidence="21">
    <location>
        <position position="150"/>
    </location>
</feature>
<dbReference type="Proteomes" id="UP000314982">
    <property type="component" value="Unassembled WGS sequence"/>
</dbReference>
<evidence type="ECO:0000256" key="3">
    <source>
        <dbReference type="ARBA" id="ARBA00005120"/>
    </source>
</evidence>
<keyword evidence="24" id="KW-1185">Reference proteome</keyword>
<dbReference type="CDD" id="cd00950">
    <property type="entry name" value="DHDPS"/>
    <property type="match status" value="1"/>
</dbReference>
<accession>A0A4W5L5M9</accession>
<dbReference type="PRINTS" id="PR00146">
    <property type="entry name" value="DHPICSNTHASE"/>
</dbReference>
<dbReference type="EC" id="4.1.3.16" evidence="7"/>
<evidence type="ECO:0000256" key="8">
    <source>
        <dbReference type="ARBA" id="ARBA00018425"/>
    </source>
</evidence>
<evidence type="ECO:0000256" key="11">
    <source>
        <dbReference type="ARBA" id="ARBA00022915"/>
    </source>
</evidence>
<feature type="binding site" evidence="22">
    <location>
        <position position="62"/>
    </location>
    <ligand>
        <name>pyruvate</name>
        <dbReference type="ChEBI" id="CHEBI:15361"/>
    </ligand>
</feature>
<dbReference type="InterPro" id="IPR020625">
    <property type="entry name" value="Schiff_base-form_aldolases_AS"/>
</dbReference>
<evidence type="ECO:0000256" key="17">
    <source>
        <dbReference type="ARBA" id="ARBA00033610"/>
    </source>
</evidence>
<feature type="binding site" evidence="22">
    <location>
        <position position="221"/>
    </location>
    <ligand>
        <name>pyruvate</name>
        <dbReference type="ChEBI" id="CHEBI:15361"/>
    </ligand>
</feature>
<comment type="pathway">
    <text evidence="3">Amino-acid biosynthesis; L-lysine biosynthesis via DAP pathway; (S)-tetrahydrodipicolinate from L-aspartate: step 3/4.</text>
</comment>
<comment type="function">
    <text evidence="1">Catalyzes the final step in the metabolic pathway of hydroxyproline.</text>
</comment>
<proteinExistence type="inferred from homology"/>
<evidence type="ECO:0000256" key="20">
    <source>
        <dbReference type="PIRNR" id="PIRNR001365"/>
    </source>
</evidence>
<dbReference type="InterPro" id="IPR002220">
    <property type="entry name" value="DapA-like"/>
</dbReference>
<dbReference type="PIRSF" id="PIRSF001365">
    <property type="entry name" value="DHDPS"/>
    <property type="match status" value="1"/>
</dbReference>
<dbReference type="GO" id="GO:0008840">
    <property type="term" value="F:4-hydroxy-tetrahydrodipicolinate synthase activity"/>
    <property type="evidence" value="ECO:0007669"/>
    <property type="project" value="UniProtKB-EC"/>
</dbReference>
<evidence type="ECO:0000313" key="23">
    <source>
        <dbReference type="Ensembl" id="ENSHHUP00000019440.1"/>
    </source>
</evidence>
<dbReference type="NCBIfam" id="TIGR00674">
    <property type="entry name" value="dapA"/>
    <property type="match status" value="1"/>
</dbReference>
<dbReference type="Pfam" id="PF00701">
    <property type="entry name" value="DHDPS"/>
    <property type="match status" value="1"/>
</dbReference>
<dbReference type="Ensembl" id="ENSHHUT00000020160.1">
    <property type="protein sequence ID" value="ENSHHUP00000019440.1"/>
    <property type="gene ID" value="ENSHHUG00000012155.1"/>
</dbReference>
<comment type="catalytic activity">
    <reaction evidence="18">
        <text>(4S)-4-hydroxy-2-oxoglutarate = glyoxylate + pyruvate</text>
        <dbReference type="Rhea" id="RHEA:35639"/>
        <dbReference type="ChEBI" id="CHEBI:15361"/>
        <dbReference type="ChEBI" id="CHEBI:36655"/>
        <dbReference type="ChEBI" id="CHEBI:71685"/>
        <dbReference type="EC" id="4.1.3.16"/>
    </reaction>
</comment>
<dbReference type="HAMAP" id="MF_00418">
    <property type="entry name" value="DapA"/>
    <property type="match status" value="1"/>
</dbReference>
<comment type="similarity">
    <text evidence="4 20">Belongs to the DapA family.</text>
</comment>
<dbReference type="PANTHER" id="PTHR12128:SF66">
    <property type="entry name" value="4-HYDROXY-2-OXOGLUTARATE ALDOLASE, MITOCHONDRIAL"/>
    <property type="match status" value="1"/>
</dbReference>
<keyword evidence="10" id="KW-0028">Amino-acid biosynthesis</keyword>
<keyword evidence="13 20" id="KW-0456">Lyase</keyword>
<keyword evidence="9" id="KW-0963">Cytoplasm</keyword>
<evidence type="ECO:0000256" key="21">
    <source>
        <dbReference type="PIRSR" id="PIRSR001365-1"/>
    </source>
</evidence>
<dbReference type="GO" id="GO:0019877">
    <property type="term" value="P:diaminopimelate biosynthetic process"/>
    <property type="evidence" value="ECO:0007669"/>
    <property type="project" value="UniProtKB-KW"/>
</dbReference>
<dbReference type="UniPathway" id="UPA00034">
    <property type="reaction ID" value="UER00017"/>
</dbReference>
<dbReference type="AlphaFoldDB" id="A0A4W5L5M9"/>
<evidence type="ECO:0000313" key="24">
    <source>
        <dbReference type="Proteomes" id="UP000314982"/>
    </source>
</evidence>
<dbReference type="SUPFAM" id="SSF51569">
    <property type="entry name" value="Aldolase"/>
    <property type="match status" value="1"/>
</dbReference>
<dbReference type="SMART" id="SM01130">
    <property type="entry name" value="DHDPS"/>
    <property type="match status" value="1"/>
</dbReference>
<evidence type="ECO:0000256" key="4">
    <source>
        <dbReference type="ARBA" id="ARBA00007592"/>
    </source>
</evidence>
<dbReference type="GO" id="GO:0009089">
    <property type="term" value="P:lysine biosynthetic process via diaminopimelate"/>
    <property type="evidence" value="ECO:0007669"/>
    <property type="project" value="UniProtKB-UniPathway"/>
</dbReference>
<evidence type="ECO:0000256" key="14">
    <source>
        <dbReference type="ARBA" id="ARBA00023270"/>
    </source>
</evidence>
<evidence type="ECO:0000256" key="19">
    <source>
        <dbReference type="ARBA" id="ARBA00047836"/>
    </source>
</evidence>
<dbReference type="PROSITE" id="PS00666">
    <property type="entry name" value="DHDPS_2"/>
    <property type="match status" value="1"/>
</dbReference>
<evidence type="ECO:0000256" key="1">
    <source>
        <dbReference type="ARBA" id="ARBA00002577"/>
    </source>
</evidence>
<name>A0A4W5L5M9_9TELE</name>
<protein>
    <recommendedName>
        <fullName evidence="8">4-hydroxy-2-oxoglutarate aldolase, mitochondrial</fullName>
        <ecNumber evidence="7">4.1.3.16</ecNumber>
        <ecNumber evidence="6">4.3.3.7</ecNumber>
    </recommendedName>
    <alternativeName>
        <fullName evidence="16">Dihydrodipicolinate synthase-like</fullName>
    </alternativeName>
    <alternativeName>
        <fullName evidence="15">Probable 2-keto-4-hydroxyglutarate aldolase</fullName>
    </alternativeName>
</protein>
<reference evidence="23" key="2">
    <citation type="submission" date="2025-08" db="UniProtKB">
        <authorList>
            <consortium name="Ensembl"/>
        </authorList>
    </citation>
    <scope>IDENTIFICATION</scope>
</reference>